<dbReference type="AlphaFoldDB" id="F4L2H6"/>
<keyword evidence="1" id="KW-0812">Transmembrane</keyword>
<protein>
    <submittedName>
        <fullName evidence="2">Uncharacterized protein</fullName>
    </submittedName>
</protein>
<dbReference type="OrthoDB" id="796197at2"/>
<reference evidence="2 3" key="1">
    <citation type="journal article" date="2011" name="Stand. Genomic Sci.">
        <title>Complete genome sequence of Haliscomenobacter hydrossis type strain (O).</title>
        <authorList>
            <consortium name="US DOE Joint Genome Institute (JGI-PGF)"/>
            <person name="Daligault H."/>
            <person name="Lapidus A."/>
            <person name="Zeytun A."/>
            <person name="Nolan M."/>
            <person name="Lucas S."/>
            <person name="Del Rio T.G."/>
            <person name="Tice H."/>
            <person name="Cheng J.F."/>
            <person name="Tapia R."/>
            <person name="Han C."/>
            <person name="Goodwin L."/>
            <person name="Pitluck S."/>
            <person name="Liolios K."/>
            <person name="Pagani I."/>
            <person name="Ivanova N."/>
            <person name="Huntemann M."/>
            <person name="Mavromatis K."/>
            <person name="Mikhailova N."/>
            <person name="Pati A."/>
            <person name="Chen A."/>
            <person name="Palaniappan K."/>
            <person name="Land M."/>
            <person name="Hauser L."/>
            <person name="Brambilla E.M."/>
            <person name="Rohde M."/>
            <person name="Verbarg S."/>
            <person name="Goker M."/>
            <person name="Bristow J."/>
            <person name="Eisen J.A."/>
            <person name="Markowitz V."/>
            <person name="Hugenholtz P."/>
            <person name="Kyrpides N.C."/>
            <person name="Klenk H.P."/>
            <person name="Woyke T."/>
        </authorList>
    </citation>
    <scope>NUCLEOTIDE SEQUENCE [LARGE SCALE GENOMIC DNA]</scope>
    <source>
        <strain evidence="3">ATCC 27775 / DSM 1100 / LMG 10767 / O</strain>
    </source>
</reference>
<dbReference type="KEGG" id="hhy:Halhy_6072"/>
<dbReference type="STRING" id="760192.Halhy_6072"/>
<evidence type="ECO:0000256" key="1">
    <source>
        <dbReference type="SAM" id="Phobius"/>
    </source>
</evidence>
<keyword evidence="3" id="KW-1185">Reference proteome</keyword>
<evidence type="ECO:0000313" key="2">
    <source>
        <dbReference type="EMBL" id="AEE53894.1"/>
    </source>
</evidence>
<proteinExistence type="predicted"/>
<dbReference type="Proteomes" id="UP000008461">
    <property type="component" value="Chromosome"/>
</dbReference>
<dbReference type="EMBL" id="CP002691">
    <property type="protein sequence ID" value="AEE53894.1"/>
    <property type="molecule type" value="Genomic_DNA"/>
</dbReference>
<evidence type="ECO:0000313" key="3">
    <source>
        <dbReference type="Proteomes" id="UP000008461"/>
    </source>
</evidence>
<sequence>MEKDTSILIWKYLDGECTPGEKARVQQLLLEDPSFAEEMSLAQNLQETLQQLEPEEPSMRFTARITEQLPALYRPIHTQADLLPKFLVRLFGGVVGTVAILSLGLFFASNQSLQGKFNILGKYTLDLGVFSNPLVFTAFLMSLGILSYFLMDFTLKKWFLKK</sequence>
<feature type="transmembrane region" description="Helical" evidence="1">
    <location>
        <begin position="86"/>
        <end position="109"/>
    </location>
</feature>
<keyword evidence="1" id="KW-1133">Transmembrane helix</keyword>
<gene>
    <name evidence="2" type="ordered locus">Halhy_6072</name>
</gene>
<dbReference type="RefSeq" id="WP_013768416.1">
    <property type="nucleotide sequence ID" value="NC_015510.1"/>
</dbReference>
<accession>F4L2H6</accession>
<keyword evidence="1" id="KW-0472">Membrane</keyword>
<reference key="2">
    <citation type="submission" date="2011-04" db="EMBL/GenBank/DDBJ databases">
        <title>Complete sequence of chromosome of Haliscomenobacter hydrossis DSM 1100.</title>
        <authorList>
            <consortium name="US DOE Joint Genome Institute (JGI-PGF)"/>
            <person name="Lucas S."/>
            <person name="Han J."/>
            <person name="Lapidus A."/>
            <person name="Bruce D."/>
            <person name="Goodwin L."/>
            <person name="Pitluck S."/>
            <person name="Peters L."/>
            <person name="Kyrpides N."/>
            <person name="Mavromatis K."/>
            <person name="Ivanova N."/>
            <person name="Ovchinnikova G."/>
            <person name="Pagani I."/>
            <person name="Daligault H."/>
            <person name="Detter J.C."/>
            <person name="Han C."/>
            <person name="Land M."/>
            <person name="Hauser L."/>
            <person name="Markowitz V."/>
            <person name="Cheng J.-F."/>
            <person name="Hugenholtz P."/>
            <person name="Woyke T."/>
            <person name="Wu D."/>
            <person name="Verbarg S."/>
            <person name="Frueling A."/>
            <person name="Brambilla E."/>
            <person name="Klenk H.-P."/>
            <person name="Eisen J.A."/>
        </authorList>
    </citation>
    <scope>NUCLEOTIDE SEQUENCE</scope>
    <source>
        <strain>DSM 1100</strain>
    </source>
</reference>
<dbReference type="HOGENOM" id="CLU_1633103_0_0_10"/>
<dbReference type="eggNOG" id="COG5662">
    <property type="taxonomic scope" value="Bacteria"/>
</dbReference>
<organism evidence="2 3">
    <name type="scientific">Haliscomenobacter hydrossis (strain ATCC 27775 / DSM 1100 / LMG 10767 / O)</name>
    <dbReference type="NCBI Taxonomy" id="760192"/>
    <lineage>
        <taxon>Bacteria</taxon>
        <taxon>Pseudomonadati</taxon>
        <taxon>Bacteroidota</taxon>
        <taxon>Saprospiria</taxon>
        <taxon>Saprospirales</taxon>
        <taxon>Haliscomenobacteraceae</taxon>
        <taxon>Haliscomenobacter</taxon>
    </lineage>
</organism>
<feature type="transmembrane region" description="Helical" evidence="1">
    <location>
        <begin position="129"/>
        <end position="151"/>
    </location>
</feature>
<name>F4L2H6_HALH1</name>